<protein>
    <submittedName>
        <fullName evidence="2">Uncharacterized protein</fullName>
    </submittedName>
</protein>
<dbReference type="Proteomes" id="UP000827092">
    <property type="component" value="Unassembled WGS sequence"/>
</dbReference>
<name>A0AAV6TD28_9ARAC</name>
<proteinExistence type="predicted"/>
<accession>A0AAV6TD28</accession>
<evidence type="ECO:0000313" key="2">
    <source>
        <dbReference type="EMBL" id="KAG8155831.1"/>
    </source>
</evidence>
<reference evidence="2 3" key="1">
    <citation type="journal article" date="2022" name="Nat. Ecol. Evol.">
        <title>A masculinizing supergene underlies an exaggerated male reproductive morph in a spider.</title>
        <authorList>
            <person name="Hendrickx F."/>
            <person name="De Corte Z."/>
            <person name="Sonet G."/>
            <person name="Van Belleghem S.M."/>
            <person name="Kostlbacher S."/>
            <person name="Vangestel C."/>
        </authorList>
    </citation>
    <scope>NUCLEOTIDE SEQUENCE [LARGE SCALE GENOMIC DNA]</scope>
    <source>
        <strain evidence="2">W744_W776</strain>
    </source>
</reference>
<dbReference type="EMBL" id="JAFNEN010006560">
    <property type="protein sequence ID" value="KAG8155831.1"/>
    <property type="molecule type" value="Genomic_DNA"/>
</dbReference>
<dbReference type="AlphaFoldDB" id="A0AAV6TD28"/>
<evidence type="ECO:0000313" key="3">
    <source>
        <dbReference type="Proteomes" id="UP000827092"/>
    </source>
</evidence>
<organism evidence="2 3">
    <name type="scientific">Oedothorax gibbosus</name>
    <dbReference type="NCBI Taxonomy" id="931172"/>
    <lineage>
        <taxon>Eukaryota</taxon>
        <taxon>Metazoa</taxon>
        <taxon>Ecdysozoa</taxon>
        <taxon>Arthropoda</taxon>
        <taxon>Chelicerata</taxon>
        <taxon>Arachnida</taxon>
        <taxon>Araneae</taxon>
        <taxon>Araneomorphae</taxon>
        <taxon>Entelegynae</taxon>
        <taxon>Araneoidea</taxon>
        <taxon>Linyphiidae</taxon>
        <taxon>Erigoninae</taxon>
        <taxon>Oedothorax</taxon>
    </lineage>
</organism>
<sequence length="243" mass="26255">MNHVQLLFHMEPTPFSPSSVFDTMIICFDTTKIVHGGRLQEGLTPQAHSSTLPPPRDLLSRHGSRTNVVRSNSRHLTQLERGGLPSAPAREERGSPNVGPTPHACTFIRCAGLFSRKPSDSRHMLASLGQVVYKYVVGWSGDYTRVKVAIQATRLQGKSHPLDCRTVASCGTRTTVRKQAQVQGGNLLLTESVSATTTLLKRHISPRPSSGGFGAGLLPVHSPLLQGIPVVSFLAYLYAKSAG</sequence>
<feature type="region of interest" description="Disordered" evidence="1">
    <location>
        <begin position="43"/>
        <end position="100"/>
    </location>
</feature>
<gene>
    <name evidence="2" type="ORF">JTE90_020359</name>
</gene>
<evidence type="ECO:0000256" key="1">
    <source>
        <dbReference type="SAM" id="MobiDB-lite"/>
    </source>
</evidence>
<feature type="compositionally biased region" description="Polar residues" evidence="1">
    <location>
        <begin position="65"/>
        <end position="76"/>
    </location>
</feature>
<keyword evidence="3" id="KW-1185">Reference proteome</keyword>
<comment type="caution">
    <text evidence="2">The sequence shown here is derived from an EMBL/GenBank/DDBJ whole genome shotgun (WGS) entry which is preliminary data.</text>
</comment>